<keyword evidence="2" id="KW-0812">Transmembrane</keyword>
<feature type="region of interest" description="Disordered" evidence="1">
    <location>
        <begin position="200"/>
        <end position="234"/>
    </location>
</feature>
<gene>
    <name evidence="4" type="primary">LOC115726325</name>
</gene>
<feature type="compositionally biased region" description="Acidic residues" evidence="1">
    <location>
        <begin position="217"/>
        <end position="232"/>
    </location>
</feature>
<accession>A0A8B8MQG9</accession>
<name>A0A8B8MQG9_9MYRT</name>
<dbReference type="PANTHER" id="PTHR34962:SF3">
    <property type="entry name" value="ABC SUBFAMILY C PROTEIN"/>
    <property type="match status" value="1"/>
</dbReference>
<feature type="transmembrane region" description="Helical" evidence="2">
    <location>
        <begin position="127"/>
        <end position="147"/>
    </location>
</feature>
<dbReference type="PANTHER" id="PTHR34962">
    <property type="entry name" value="EMBRYO DEFECTIVE 1703-RELATED"/>
    <property type="match status" value="1"/>
</dbReference>
<dbReference type="RefSeq" id="XP_030512007.1">
    <property type="nucleotide sequence ID" value="XM_030656147.2"/>
</dbReference>
<evidence type="ECO:0000313" key="3">
    <source>
        <dbReference type="Proteomes" id="UP000827889"/>
    </source>
</evidence>
<dbReference type="Proteomes" id="UP000827889">
    <property type="component" value="Chromosome 6"/>
</dbReference>
<feature type="region of interest" description="Disordered" evidence="1">
    <location>
        <begin position="19"/>
        <end position="46"/>
    </location>
</feature>
<dbReference type="OrthoDB" id="1894577at2759"/>
<dbReference type="KEGG" id="rarg:115726325"/>
<evidence type="ECO:0000313" key="4">
    <source>
        <dbReference type="RefSeq" id="XP_030512007.1"/>
    </source>
</evidence>
<keyword evidence="3" id="KW-1185">Reference proteome</keyword>
<sequence length="599" mass="65719">MAGVLTRCTVFSLPPRPAKATVSLSQPLPQPPLTTTAHKPSKLVKRRNHLRPKILKTLAKPYAPVRTPEEPQSDAVIPVPSSETLRDIVEAESPGEEEASQVSESVGVGPELGSVAGKLSARSVIKFGAYLVVIFLFQTICAVWVFGSNGSDSAGESKERTLVNGEGRAVSEKLPSRMRNVVYLDESDLEKRIEEIRSMAREARRSEKRGLKREDTGDGESDDGHDDDDGEVIPDSRTAIKKEIGSRLDKLQKKLGPVQKSPGLSKNVPLGGASSLMFKKKLKFRSPFVEKSSANLKGFQPLQDNGKTKKKSSSEVNVEGQNGGLNHGVVESSNGEKWEELVDGKRYGGLSKDIKLEGDETIVLTEMQNDSHNDGVGEGQSFPREDEEVGDTQSRTGIFDDASGKRSSVGGANLRTTGNFGLQSFRSFGEEKEEATRRSAGQDVNSINGTLKHEEIKAASSSKRVKDKQSDKNGQFWWLKLPCVFAILMRRGSDLEEPGGFFTVKTGPEDSDASSYTVAFEDRFDANNFCILLESFFEELGDFNADIVPLLRKELQEAMKEKTMKMVVVRKGQLKLYAGQPFSDVELALQSLVEESLRE</sequence>
<protein>
    <submittedName>
        <fullName evidence="4">Uncharacterized protein LOC115726325</fullName>
    </submittedName>
</protein>
<feature type="region of interest" description="Disordered" evidence="1">
    <location>
        <begin position="298"/>
        <end position="332"/>
    </location>
</feature>
<proteinExistence type="predicted"/>
<reference evidence="4" key="1">
    <citation type="submission" date="2025-08" db="UniProtKB">
        <authorList>
            <consortium name="RefSeq"/>
        </authorList>
    </citation>
    <scope>IDENTIFICATION</scope>
    <source>
        <tissue evidence="4">Leaf</tissue>
    </source>
</reference>
<feature type="region of interest" description="Disordered" evidence="1">
    <location>
        <begin position="370"/>
        <end position="412"/>
    </location>
</feature>
<keyword evidence="2" id="KW-0472">Membrane</keyword>
<evidence type="ECO:0000256" key="2">
    <source>
        <dbReference type="SAM" id="Phobius"/>
    </source>
</evidence>
<evidence type="ECO:0000256" key="1">
    <source>
        <dbReference type="SAM" id="MobiDB-lite"/>
    </source>
</evidence>
<organism evidence="3 4">
    <name type="scientific">Rhodamnia argentea</name>
    <dbReference type="NCBI Taxonomy" id="178133"/>
    <lineage>
        <taxon>Eukaryota</taxon>
        <taxon>Viridiplantae</taxon>
        <taxon>Streptophyta</taxon>
        <taxon>Embryophyta</taxon>
        <taxon>Tracheophyta</taxon>
        <taxon>Spermatophyta</taxon>
        <taxon>Magnoliopsida</taxon>
        <taxon>eudicotyledons</taxon>
        <taxon>Gunneridae</taxon>
        <taxon>Pentapetalae</taxon>
        <taxon>rosids</taxon>
        <taxon>malvids</taxon>
        <taxon>Myrtales</taxon>
        <taxon>Myrtaceae</taxon>
        <taxon>Myrtoideae</taxon>
        <taxon>Myrteae</taxon>
        <taxon>Australasian group</taxon>
        <taxon>Rhodamnia</taxon>
    </lineage>
</organism>
<dbReference type="AlphaFoldDB" id="A0A8B8MQG9"/>
<keyword evidence="2" id="KW-1133">Transmembrane helix</keyword>
<feature type="compositionally biased region" description="Basic and acidic residues" evidence="1">
    <location>
        <begin position="200"/>
        <end position="216"/>
    </location>
</feature>
<dbReference type="GeneID" id="115726325"/>